<evidence type="ECO:0000313" key="2">
    <source>
        <dbReference type="EMBL" id="SHE67191.1"/>
    </source>
</evidence>
<keyword evidence="3" id="KW-1185">Reference proteome</keyword>
<dbReference type="Gene3D" id="1.20.1500.10">
    <property type="entry name" value="YheA/YmcA-like"/>
    <property type="match status" value="1"/>
</dbReference>
<accession>A0A1M4VDV9</accession>
<organism evidence="2 3">
    <name type="scientific">Caloramator proteoclasticus DSM 10124</name>
    <dbReference type="NCBI Taxonomy" id="1121262"/>
    <lineage>
        <taxon>Bacteria</taxon>
        <taxon>Bacillati</taxon>
        <taxon>Bacillota</taxon>
        <taxon>Clostridia</taxon>
        <taxon>Eubacteriales</taxon>
        <taxon>Clostridiaceae</taxon>
        <taxon>Caloramator</taxon>
    </lineage>
</organism>
<dbReference type="HAMAP" id="MF_01526">
    <property type="entry name" value="UPF0342"/>
    <property type="match status" value="1"/>
</dbReference>
<dbReference type="RefSeq" id="WP_073248066.1">
    <property type="nucleotide sequence ID" value="NZ_FQVG01000011.1"/>
</dbReference>
<sequence length="113" mass="13575">MNIYDKAHELARLLKNSPEVIEYKKMMKKIKENEENKKIIEDLRKKEFEVYSKQLQGIQITKEEMEAINNLYGIIQHNSVIREYLEAERRFSIMWQDIIKILGEAVDIDFNNI</sequence>
<reference evidence="3" key="1">
    <citation type="submission" date="2016-11" db="EMBL/GenBank/DDBJ databases">
        <authorList>
            <person name="Varghese N."/>
            <person name="Submissions S."/>
        </authorList>
    </citation>
    <scope>NUCLEOTIDE SEQUENCE [LARGE SCALE GENOMIC DNA]</scope>
    <source>
        <strain evidence="3">DSM 10124</strain>
    </source>
</reference>
<dbReference type="EMBL" id="FQVG01000011">
    <property type="protein sequence ID" value="SHE67191.1"/>
    <property type="molecule type" value="Genomic_DNA"/>
</dbReference>
<evidence type="ECO:0000313" key="3">
    <source>
        <dbReference type="Proteomes" id="UP000184423"/>
    </source>
</evidence>
<comment type="similarity">
    <text evidence="1">Belongs to the UPF0342 family.</text>
</comment>
<protein>
    <recommendedName>
        <fullName evidence="1">UPF0342 protein SAMN02746091_00882</fullName>
    </recommendedName>
</protein>
<proteinExistence type="inferred from homology"/>
<name>A0A1M4VDV9_9CLOT</name>
<dbReference type="InterPro" id="IPR010368">
    <property type="entry name" value="Com_YlbF"/>
</dbReference>
<dbReference type="InterPro" id="IPR023378">
    <property type="entry name" value="YheA/YmcA-like_dom_sf"/>
</dbReference>
<evidence type="ECO:0000256" key="1">
    <source>
        <dbReference type="HAMAP-Rule" id="MF_01526"/>
    </source>
</evidence>
<dbReference type="Pfam" id="PF06133">
    <property type="entry name" value="Com_YlbF"/>
    <property type="match status" value="1"/>
</dbReference>
<dbReference type="SUPFAM" id="SSF158622">
    <property type="entry name" value="YheA/YmcA-like"/>
    <property type="match status" value="1"/>
</dbReference>
<gene>
    <name evidence="2" type="ORF">SAMN02746091_00882</name>
</gene>
<dbReference type="AlphaFoldDB" id="A0A1M4VDV9"/>
<dbReference type="Proteomes" id="UP000184423">
    <property type="component" value="Unassembled WGS sequence"/>
</dbReference>